<feature type="compositionally biased region" description="Low complexity" evidence="1">
    <location>
        <begin position="100"/>
        <end position="109"/>
    </location>
</feature>
<dbReference type="STRING" id="119000.SAMN05661010_02728"/>
<feature type="chain" id="PRO_5011776044" description="Pilus biogenesis CpaD protein (Pilus_cpaD)" evidence="2">
    <location>
        <begin position="28"/>
        <end position="145"/>
    </location>
</feature>
<protein>
    <recommendedName>
        <fullName evidence="5">Pilus biogenesis CpaD protein (Pilus_cpaD)</fullName>
    </recommendedName>
</protein>
<dbReference type="OrthoDB" id="6892976at2"/>
<dbReference type="EMBL" id="FNGI01000008">
    <property type="protein sequence ID" value="SDL86342.1"/>
    <property type="molecule type" value="Genomic_DNA"/>
</dbReference>
<feature type="compositionally biased region" description="Polar residues" evidence="1">
    <location>
        <begin position="136"/>
        <end position="145"/>
    </location>
</feature>
<gene>
    <name evidence="3" type="ORF">SAMN05661010_02728</name>
</gene>
<organism evidence="3 4">
    <name type="scientific">Modicisalibacter muralis</name>
    <dbReference type="NCBI Taxonomy" id="119000"/>
    <lineage>
        <taxon>Bacteria</taxon>
        <taxon>Pseudomonadati</taxon>
        <taxon>Pseudomonadota</taxon>
        <taxon>Gammaproteobacteria</taxon>
        <taxon>Oceanospirillales</taxon>
        <taxon>Halomonadaceae</taxon>
        <taxon>Modicisalibacter</taxon>
    </lineage>
</organism>
<evidence type="ECO:0000256" key="1">
    <source>
        <dbReference type="SAM" id="MobiDB-lite"/>
    </source>
</evidence>
<dbReference type="RefSeq" id="WP_089729488.1">
    <property type="nucleotide sequence ID" value="NZ_FNGI01000008.1"/>
</dbReference>
<dbReference type="PROSITE" id="PS51257">
    <property type="entry name" value="PROKAR_LIPOPROTEIN"/>
    <property type="match status" value="1"/>
</dbReference>
<feature type="signal peptide" evidence="2">
    <location>
        <begin position="1"/>
        <end position="27"/>
    </location>
</feature>
<reference evidence="3 4" key="1">
    <citation type="submission" date="2016-10" db="EMBL/GenBank/DDBJ databases">
        <authorList>
            <person name="de Groot N.N."/>
        </authorList>
    </citation>
    <scope>NUCLEOTIDE SEQUENCE [LARGE SCALE GENOMIC DNA]</scope>
    <source>
        <strain evidence="3 4">DSM 14789</strain>
    </source>
</reference>
<feature type="region of interest" description="Disordered" evidence="1">
    <location>
        <begin position="94"/>
        <end position="145"/>
    </location>
</feature>
<evidence type="ECO:0000313" key="3">
    <source>
        <dbReference type="EMBL" id="SDL86342.1"/>
    </source>
</evidence>
<evidence type="ECO:0000313" key="4">
    <source>
        <dbReference type="Proteomes" id="UP000198654"/>
    </source>
</evidence>
<evidence type="ECO:0008006" key="5">
    <source>
        <dbReference type="Google" id="ProtNLM"/>
    </source>
</evidence>
<proteinExistence type="predicted"/>
<name>A0A1G9NIE0_9GAMM</name>
<keyword evidence="4" id="KW-1185">Reference proteome</keyword>
<keyword evidence="2" id="KW-0732">Signal</keyword>
<accession>A0A1G9NIE0</accession>
<dbReference type="Proteomes" id="UP000198654">
    <property type="component" value="Unassembled WGS sequence"/>
</dbReference>
<sequence>MKQHLDKPLWRLLPLLALLTGCQSALGPMSWETGYRQVGAVGGPLPGSEGMQRQLIVPNTCQAEPDQSGIIELPPGCANDLNLQLMVEHPGDLLHGQEMGPARAGPVARAAHEQLNGRKRANERRRRLEEEASGSMSGYATTGDL</sequence>
<dbReference type="AlphaFoldDB" id="A0A1G9NIE0"/>
<evidence type="ECO:0000256" key="2">
    <source>
        <dbReference type="SAM" id="SignalP"/>
    </source>
</evidence>